<dbReference type="EMBL" id="KN834111">
    <property type="protein sequence ID" value="KIK12160.1"/>
    <property type="molecule type" value="Genomic_DNA"/>
</dbReference>
<accession>A0A0C9XIK8</accession>
<gene>
    <name evidence="1" type="ORF">PISMIDRAFT_689684</name>
</gene>
<organism evidence="1 2">
    <name type="scientific">Pisolithus microcarpus 441</name>
    <dbReference type="NCBI Taxonomy" id="765257"/>
    <lineage>
        <taxon>Eukaryota</taxon>
        <taxon>Fungi</taxon>
        <taxon>Dikarya</taxon>
        <taxon>Basidiomycota</taxon>
        <taxon>Agaricomycotina</taxon>
        <taxon>Agaricomycetes</taxon>
        <taxon>Agaricomycetidae</taxon>
        <taxon>Boletales</taxon>
        <taxon>Sclerodermatineae</taxon>
        <taxon>Pisolithaceae</taxon>
        <taxon>Pisolithus</taxon>
    </lineage>
</organism>
<evidence type="ECO:0000313" key="2">
    <source>
        <dbReference type="Proteomes" id="UP000054018"/>
    </source>
</evidence>
<reference evidence="1 2" key="1">
    <citation type="submission" date="2014-04" db="EMBL/GenBank/DDBJ databases">
        <authorList>
            <consortium name="DOE Joint Genome Institute"/>
            <person name="Kuo A."/>
            <person name="Kohler A."/>
            <person name="Costa M.D."/>
            <person name="Nagy L.G."/>
            <person name="Floudas D."/>
            <person name="Copeland A."/>
            <person name="Barry K.W."/>
            <person name="Cichocki N."/>
            <person name="Veneault-Fourrey C."/>
            <person name="LaButti K."/>
            <person name="Lindquist E.A."/>
            <person name="Lipzen A."/>
            <person name="Lundell T."/>
            <person name="Morin E."/>
            <person name="Murat C."/>
            <person name="Sun H."/>
            <person name="Tunlid A."/>
            <person name="Henrissat B."/>
            <person name="Grigoriev I.V."/>
            <person name="Hibbett D.S."/>
            <person name="Martin F."/>
            <person name="Nordberg H.P."/>
            <person name="Cantor M.N."/>
            <person name="Hua S.X."/>
        </authorList>
    </citation>
    <scope>NUCLEOTIDE SEQUENCE [LARGE SCALE GENOMIC DNA]</scope>
    <source>
        <strain evidence="1 2">441</strain>
    </source>
</reference>
<feature type="non-terminal residue" evidence="1">
    <location>
        <position position="1"/>
    </location>
</feature>
<feature type="non-terminal residue" evidence="1">
    <location>
        <position position="59"/>
    </location>
</feature>
<proteinExistence type="predicted"/>
<reference evidence="2" key="2">
    <citation type="submission" date="2015-01" db="EMBL/GenBank/DDBJ databases">
        <title>Evolutionary Origins and Diversification of the Mycorrhizal Mutualists.</title>
        <authorList>
            <consortium name="DOE Joint Genome Institute"/>
            <consortium name="Mycorrhizal Genomics Consortium"/>
            <person name="Kohler A."/>
            <person name="Kuo A."/>
            <person name="Nagy L.G."/>
            <person name="Floudas D."/>
            <person name="Copeland A."/>
            <person name="Barry K.W."/>
            <person name="Cichocki N."/>
            <person name="Veneault-Fourrey C."/>
            <person name="LaButti K."/>
            <person name="Lindquist E.A."/>
            <person name="Lipzen A."/>
            <person name="Lundell T."/>
            <person name="Morin E."/>
            <person name="Murat C."/>
            <person name="Riley R."/>
            <person name="Ohm R."/>
            <person name="Sun H."/>
            <person name="Tunlid A."/>
            <person name="Henrissat B."/>
            <person name="Grigoriev I.V."/>
            <person name="Hibbett D.S."/>
            <person name="Martin F."/>
        </authorList>
    </citation>
    <scope>NUCLEOTIDE SEQUENCE [LARGE SCALE GENOMIC DNA]</scope>
    <source>
        <strain evidence="2">441</strain>
    </source>
</reference>
<sequence length="59" mass="6773">CSSRTTENRGCIVGRSVFLVGVFIWDRYGRSGYNGCCVNYRTPPLHIHNRPVCHRMCQV</sequence>
<dbReference type="HOGENOM" id="CLU_2967396_0_0_1"/>
<dbReference type="Proteomes" id="UP000054018">
    <property type="component" value="Unassembled WGS sequence"/>
</dbReference>
<dbReference type="AlphaFoldDB" id="A0A0C9XIK8"/>
<evidence type="ECO:0000313" key="1">
    <source>
        <dbReference type="EMBL" id="KIK12160.1"/>
    </source>
</evidence>
<protein>
    <submittedName>
        <fullName evidence="1">Uncharacterized protein</fullName>
    </submittedName>
</protein>
<name>A0A0C9XIK8_9AGAM</name>
<keyword evidence="2" id="KW-1185">Reference proteome</keyword>